<evidence type="ECO:0000313" key="13">
    <source>
        <dbReference type="EMBL" id="AYR22652.1"/>
    </source>
</evidence>
<feature type="short sequence motif" description="'KMSKS' region" evidence="10">
    <location>
        <begin position="253"/>
        <end position="257"/>
    </location>
</feature>
<dbReference type="RefSeq" id="WP_061790269.1">
    <property type="nucleotide sequence ID" value="NZ_CP024996.1"/>
</dbReference>
<feature type="short sequence motif" description="'HIGH' region" evidence="10">
    <location>
        <begin position="69"/>
        <end position="78"/>
    </location>
</feature>
<dbReference type="EC" id="6.1.1.1" evidence="10"/>
<dbReference type="SMART" id="SM00363">
    <property type="entry name" value="S4"/>
    <property type="match status" value="1"/>
</dbReference>
<evidence type="ECO:0000256" key="6">
    <source>
        <dbReference type="ARBA" id="ARBA00022884"/>
    </source>
</evidence>
<dbReference type="Gene3D" id="3.40.50.620">
    <property type="entry name" value="HUPs"/>
    <property type="match status" value="1"/>
</dbReference>
<protein>
    <recommendedName>
        <fullName evidence="10">Tyrosine--tRNA ligase</fullName>
        <ecNumber evidence="10">6.1.1.1</ecNumber>
    </recommendedName>
    <alternativeName>
        <fullName evidence="10">Tyrosyl-tRNA synthetase</fullName>
        <shortName evidence="10">TyrRS</shortName>
    </alternativeName>
</protein>
<evidence type="ECO:0000259" key="12">
    <source>
        <dbReference type="SMART" id="SM00363"/>
    </source>
</evidence>
<dbReference type="CDD" id="cd00165">
    <property type="entry name" value="S4"/>
    <property type="match status" value="1"/>
</dbReference>
<gene>
    <name evidence="10" type="primary">tyrS</name>
    <name evidence="13" type="ORF">RC54_01945</name>
</gene>
<dbReference type="HAMAP" id="MF_02007">
    <property type="entry name" value="Tyr_tRNA_synth_type2"/>
    <property type="match status" value="1"/>
</dbReference>
<dbReference type="SUPFAM" id="SSF52374">
    <property type="entry name" value="Nucleotidylyl transferase"/>
    <property type="match status" value="1"/>
</dbReference>
<evidence type="ECO:0000256" key="3">
    <source>
        <dbReference type="ARBA" id="ARBA00022598"/>
    </source>
</evidence>
<evidence type="ECO:0000256" key="2">
    <source>
        <dbReference type="ARBA" id="ARBA00022490"/>
    </source>
</evidence>
<evidence type="ECO:0000256" key="11">
    <source>
        <dbReference type="PROSITE-ProRule" id="PRU00182"/>
    </source>
</evidence>
<dbReference type="FunFam" id="3.40.50.620:FF:000061">
    <property type="entry name" value="Tyrosine--tRNA ligase"/>
    <property type="match status" value="1"/>
</dbReference>
<feature type="domain" description="RNA-binding S4" evidence="12">
    <location>
        <begin position="361"/>
        <end position="422"/>
    </location>
</feature>
<dbReference type="FunFam" id="1.10.240.10:FF:000006">
    <property type="entry name" value="Tyrosine--tRNA ligase"/>
    <property type="match status" value="1"/>
</dbReference>
<comment type="function">
    <text evidence="10">Catalyzes the attachment of tyrosine to tRNA(Tyr) in a two-step reaction: tyrosine is first activated by ATP to form Tyr-AMP and then transferred to the acceptor end of tRNA(Tyr).</text>
</comment>
<keyword evidence="2 10" id="KW-0963">Cytoplasm</keyword>
<dbReference type="InterPro" id="IPR036986">
    <property type="entry name" value="S4_RNA-bd_sf"/>
</dbReference>
<dbReference type="PROSITE" id="PS00178">
    <property type="entry name" value="AA_TRNA_LIGASE_I"/>
    <property type="match status" value="1"/>
</dbReference>
<feature type="binding site" evidence="10">
    <location>
        <position position="256"/>
    </location>
    <ligand>
        <name>ATP</name>
        <dbReference type="ChEBI" id="CHEBI:30616"/>
    </ligand>
</feature>
<evidence type="ECO:0000256" key="4">
    <source>
        <dbReference type="ARBA" id="ARBA00022741"/>
    </source>
</evidence>
<comment type="similarity">
    <text evidence="10">Belongs to the class-I aminoacyl-tRNA synthetase family. TyrS type 2 subfamily.</text>
</comment>
<dbReference type="InterPro" id="IPR002305">
    <property type="entry name" value="aa-tRNA-synth_Ic"/>
</dbReference>
<dbReference type="InterPro" id="IPR002307">
    <property type="entry name" value="Tyr-tRNA-ligase"/>
</dbReference>
<dbReference type="InterPro" id="IPR002942">
    <property type="entry name" value="S4_RNA-bd"/>
</dbReference>
<dbReference type="PANTHER" id="PTHR11766">
    <property type="entry name" value="TYROSYL-TRNA SYNTHETASE"/>
    <property type="match status" value="1"/>
</dbReference>
<accession>A0AAD0U3S0</accession>
<comment type="subunit">
    <text evidence="1 10">Homodimer.</text>
</comment>
<dbReference type="Pfam" id="PF00579">
    <property type="entry name" value="tRNA-synt_1b"/>
    <property type="match status" value="1"/>
</dbReference>
<dbReference type="InterPro" id="IPR014729">
    <property type="entry name" value="Rossmann-like_a/b/a_fold"/>
</dbReference>
<evidence type="ECO:0000256" key="1">
    <source>
        <dbReference type="ARBA" id="ARBA00011738"/>
    </source>
</evidence>
<keyword evidence="5 10" id="KW-0067">ATP-binding</keyword>
<dbReference type="GO" id="GO:0006437">
    <property type="term" value="P:tyrosyl-tRNA aminoacylation"/>
    <property type="evidence" value="ECO:0007669"/>
    <property type="project" value="UniProtKB-UniRule"/>
</dbReference>
<evidence type="ECO:0000256" key="5">
    <source>
        <dbReference type="ARBA" id="ARBA00022840"/>
    </source>
</evidence>
<dbReference type="CDD" id="cd00805">
    <property type="entry name" value="TyrRS_core"/>
    <property type="match status" value="1"/>
</dbReference>
<proteinExistence type="inferred from homology"/>
<dbReference type="PANTHER" id="PTHR11766:SF1">
    <property type="entry name" value="TYROSINE--TRNA LIGASE"/>
    <property type="match status" value="1"/>
</dbReference>
<dbReference type="Gene3D" id="3.10.290.10">
    <property type="entry name" value="RNA-binding S4 domain"/>
    <property type="match status" value="1"/>
</dbReference>
<dbReference type="Gene3D" id="1.10.240.10">
    <property type="entry name" value="Tyrosyl-Transfer RNA Synthetase"/>
    <property type="match status" value="1"/>
</dbReference>
<dbReference type="InterPro" id="IPR024108">
    <property type="entry name" value="Tyr-tRNA-ligase_bac_2"/>
</dbReference>
<dbReference type="NCBIfam" id="TIGR00234">
    <property type="entry name" value="tyrS"/>
    <property type="match status" value="1"/>
</dbReference>
<dbReference type="GO" id="GO:0005829">
    <property type="term" value="C:cytosol"/>
    <property type="evidence" value="ECO:0007669"/>
    <property type="project" value="TreeGrafter"/>
</dbReference>
<dbReference type="SUPFAM" id="SSF55174">
    <property type="entry name" value="Alpha-L RNA-binding motif"/>
    <property type="match status" value="1"/>
</dbReference>
<evidence type="ECO:0000313" key="14">
    <source>
        <dbReference type="Proteomes" id="UP000269199"/>
    </source>
</evidence>
<evidence type="ECO:0000256" key="8">
    <source>
        <dbReference type="ARBA" id="ARBA00023146"/>
    </source>
</evidence>
<keyword evidence="6 11" id="KW-0694">RNA-binding</keyword>
<evidence type="ECO:0000256" key="9">
    <source>
        <dbReference type="ARBA" id="ARBA00048248"/>
    </source>
</evidence>
<sequence length="422" mass="46220">MNADQSTSAAAALTSAAPSRLPLTDKVQEALAITKRGIDELLIESEFAQKLARAEQSGQPLRIKLGLDPTAPDLHLGHTVVLNKMRQLQNLGHQVIFLIGDFTSMIGDPSGRNATRPPLSREQIEINAKTYFAQASLVLDPSKTEIRYNSEWCDALGSRGMIQLASRYTVARMMERDDFTKRFKEGTPISVHEFLYPLMQGYDSVALKSDLELGGTDQKFNLLVGRELQKDFGQEPQCILTMPLLEGLDGVEKMSKSKGNYIGITEPANTMFAKVMSISDVMMWRYYELLSFRSIAEIAGFKAEVEAGRNPRDIKVALAQEIVARFHSQQAAEDALADFVNRSKGGIPDDIPEVSLSGAPLGIGQLLKQANLCASTSEALRMVEQGGVRIDGTVISDKGLKVEAGQCVVQVGKRKFARVTLA</sequence>
<dbReference type="GO" id="GO:0003723">
    <property type="term" value="F:RNA binding"/>
    <property type="evidence" value="ECO:0007669"/>
    <property type="project" value="UniProtKB-KW"/>
</dbReference>
<comment type="subcellular location">
    <subcellularLocation>
        <location evidence="10">Cytoplasm</location>
    </subcellularLocation>
</comment>
<keyword evidence="3 10" id="KW-0436">Ligase</keyword>
<comment type="catalytic activity">
    <reaction evidence="9 10">
        <text>tRNA(Tyr) + L-tyrosine + ATP = L-tyrosyl-tRNA(Tyr) + AMP + diphosphate + H(+)</text>
        <dbReference type="Rhea" id="RHEA:10220"/>
        <dbReference type="Rhea" id="RHEA-COMP:9706"/>
        <dbReference type="Rhea" id="RHEA-COMP:9707"/>
        <dbReference type="ChEBI" id="CHEBI:15378"/>
        <dbReference type="ChEBI" id="CHEBI:30616"/>
        <dbReference type="ChEBI" id="CHEBI:33019"/>
        <dbReference type="ChEBI" id="CHEBI:58315"/>
        <dbReference type="ChEBI" id="CHEBI:78442"/>
        <dbReference type="ChEBI" id="CHEBI:78536"/>
        <dbReference type="ChEBI" id="CHEBI:456215"/>
        <dbReference type="EC" id="6.1.1.1"/>
    </reaction>
</comment>
<dbReference type="GO" id="GO:0005524">
    <property type="term" value="F:ATP binding"/>
    <property type="evidence" value="ECO:0007669"/>
    <property type="project" value="UniProtKB-UniRule"/>
</dbReference>
<dbReference type="GO" id="GO:0004831">
    <property type="term" value="F:tyrosine-tRNA ligase activity"/>
    <property type="evidence" value="ECO:0007669"/>
    <property type="project" value="UniProtKB-UniRule"/>
</dbReference>
<evidence type="ECO:0000256" key="10">
    <source>
        <dbReference type="HAMAP-Rule" id="MF_02007"/>
    </source>
</evidence>
<dbReference type="FunFam" id="3.10.290.10:FF:000022">
    <property type="entry name" value="Tyrosine--tRNA ligase"/>
    <property type="match status" value="1"/>
</dbReference>
<dbReference type="AlphaFoldDB" id="A0AAD0U3S0"/>
<organism evidence="13 14">
    <name type="scientific">Herbaspirillum rubrisubalbicans</name>
    <dbReference type="NCBI Taxonomy" id="80842"/>
    <lineage>
        <taxon>Bacteria</taxon>
        <taxon>Pseudomonadati</taxon>
        <taxon>Pseudomonadota</taxon>
        <taxon>Betaproteobacteria</taxon>
        <taxon>Burkholderiales</taxon>
        <taxon>Oxalobacteraceae</taxon>
        <taxon>Herbaspirillum</taxon>
    </lineage>
</organism>
<evidence type="ECO:0000256" key="7">
    <source>
        <dbReference type="ARBA" id="ARBA00022917"/>
    </source>
</evidence>
<dbReference type="EMBL" id="CP024996">
    <property type="protein sequence ID" value="AYR22652.1"/>
    <property type="molecule type" value="Genomic_DNA"/>
</dbReference>
<keyword evidence="4 10" id="KW-0547">Nucleotide-binding</keyword>
<keyword evidence="8 10" id="KW-0030">Aminoacyl-tRNA synthetase</keyword>
<dbReference type="InterPro" id="IPR001412">
    <property type="entry name" value="aa-tRNA-synth_I_CS"/>
</dbReference>
<dbReference type="InterPro" id="IPR024088">
    <property type="entry name" value="Tyr-tRNA-ligase_bac-type"/>
</dbReference>
<name>A0AAD0U3S0_9BURK</name>
<dbReference type="PROSITE" id="PS50889">
    <property type="entry name" value="S4"/>
    <property type="match status" value="1"/>
</dbReference>
<keyword evidence="7 10" id="KW-0648">Protein biosynthesis</keyword>
<dbReference type="Pfam" id="PF01479">
    <property type="entry name" value="S4"/>
    <property type="match status" value="1"/>
</dbReference>
<reference evidence="13 14" key="1">
    <citation type="submission" date="2017-11" db="EMBL/GenBank/DDBJ databases">
        <title>Complete genome sequence of Herbaspirillum rubrisubalbicans DSM 11543.</title>
        <authorList>
            <person name="Chen M."/>
            <person name="An Q."/>
        </authorList>
    </citation>
    <scope>NUCLEOTIDE SEQUENCE [LARGE SCALE GENOMIC DNA]</scope>
    <source>
        <strain evidence="13 14">DSM 11543</strain>
    </source>
</reference>
<dbReference type="PRINTS" id="PR01040">
    <property type="entry name" value="TRNASYNTHTYR"/>
</dbReference>
<dbReference type="Proteomes" id="UP000269199">
    <property type="component" value="Chromosome"/>
</dbReference>